<accession>A0ABN2DQZ2</accession>
<keyword evidence="1" id="KW-0489">Methyltransferase</keyword>
<keyword evidence="2" id="KW-1185">Reference proteome</keyword>
<dbReference type="Proteomes" id="UP001501705">
    <property type="component" value="Unassembled WGS sequence"/>
</dbReference>
<dbReference type="Pfam" id="PF04672">
    <property type="entry name" value="Methyltransf_19"/>
    <property type="match status" value="1"/>
</dbReference>
<name>A0ABN2DQZ2_9ACTN</name>
<dbReference type="EMBL" id="BAAAPH010000013">
    <property type="protein sequence ID" value="GAA1581682.1"/>
    <property type="molecule type" value="Genomic_DNA"/>
</dbReference>
<dbReference type="PIRSF" id="PIRSF017393">
    <property type="entry name" value="MTase_SAV2177"/>
    <property type="match status" value="1"/>
</dbReference>
<gene>
    <name evidence="1" type="ORF">GCM10009804_42870</name>
</gene>
<reference evidence="1 2" key="1">
    <citation type="journal article" date="2019" name="Int. J. Syst. Evol. Microbiol.">
        <title>The Global Catalogue of Microorganisms (GCM) 10K type strain sequencing project: providing services to taxonomists for standard genome sequencing and annotation.</title>
        <authorList>
            <consortium name="The Broad Institute Genomics Platform"/>
            <consortium name="The Broad Institute Genome Sequencing Center for Infectious Disease"/>
            <person name="Wu L."/>
            <person name="Ma J."/>
        </authorList>
    </citation>
    <scope>NUCLEOTIDE SEQUENCE [LARGE SCALE GENOMIC DNA]</scope>
    <source>
        <strain evidence="1 2">JCM 15572</strain>
    </source>
</reference>
<evidence type="ECO:0000313" key="1">
    <source>
        <dbReference type="EMBL" id="GAA1581682.1"/>
    </source>
</evidence>
<dbReference type="GO" id="GO:0032259">
    <property type="term" value="P:methylation"/>
    <property type="evidence" value="ECO:0007669"/>
    <property type="project" value="UniProtKB-KW"/>
</dbReference>
<keyword evidence="1" id="KW-0808">Transferase</keyword>
<proteinExistence type="predicted"/>
<protein>
    <submittedName>
        <fullName evidence="1">SAM-dependent methyltransferase</fullName>
    </submittedName>
</protein>
<dbReference type="SUPFAM" id="SSF53335">
    <property type="entry name" value="S-adenosyl-L-methionine-dependent methyltransferases"/>
    <property type="match status" value="1"/>
</dbReference>
<evidence type="ECO:0000313" key="2">
    <source>
        <dbReference type="Proteomes" id="UP001501705"/>
    </source>
</evidence>
<dbReference type="InterPro" id="IPR006764">
    <property type="entry name" value="SAM_dep_MeTrfase_SAV2177_type"/>
</dbReference>
<dbReference type="GO" id="GO:0008168">
    <property type="term" value="F:methyltransferase activity"/>
    <property type="evidence" value="ECO:0007669"/>
    <property type="project" value="UniProtKB-KW"/>
</dbReference>
<organism evidence="1 2">
    <name type="scientific">Kribbella hippodromi</name>
    <dbReference type="NCBI Taxonomy" id="434347"/>
    <lineage>
        <taxon>Bacteria</taxon>
        <taxon>Bacillati</taxon>
        <taxon>Actinomycetota</taxon>
        <taxon>Actinomycetes</taxon>
        <taxon>Propionibacteriales</taxon>
        <taxon>Kribbellaceae</taxon>
        <taxon>Kribbella</taxon>
    </lineage>
</organism>
<sequence length="271" mass="29313">MRQMTEPIDLARASPARLYDALLGGKNHFEVDRKLCHQLLELAPDLRTLCTENRRWLAEATSRMATEGRIDQFLDLGAGLPTARNTHDVVLPLNLAAKVVYVDNDLTAISHGQALLADEKSSFFADADLADPAAVLAHPAVKAGLDLSRPVGILFGLSLHSVTDLDQAVGAVSDYLAAVPSGSYLALTHPLNPRDRSRLAEFATGIEVKLQSAFPSGGRFRTRDEIGRFVTGLDLVKPGLVDLTAWWPKDEQNLCTTGAGQLLMVALGRKP</sequence>
<comment type="caution">
    <text evidence="1">The sequence shown here is derived from an EMBL/GenBank/DDBJ whole genome shotgun (WGS) entry which is preliminary data.</text>
</comment>
<dbReference type="Gene3D" id="3.40.50.150">
    <property type="entry name" value="Vaccinia Virus protein VP39"/>
    <property type="match status" value="1"/>
</dbReference>
<dbReference type="InterPro" id="IPR029063">
    <property type="entry name" value="SAM-dependent_MTases_sf"/>
</dbReference>